<dbReference type="InterPro" id="IPR036404">
    <property type="entry name" value="Jacalin-like_lectin_dom_sf"/>
</dbReference>
<dbReference type="AlphaFoldDB" id="A0AAV8CP30"/>
<dbReference type="Gene3D" id="3.40.50.300">
    <property type="entry name" value="P-loop containing nucleotide triphosphate hydrolases"/>
    <property type="match status" value="1"/>
</dbReference>
<keyword evidence="12" id="KW-1185">Reference proteome</keyword>
<dbReference type="GO" id="GO:0030246">
    <property type="term" value="F:carbohydrate binding"/>
    <property type="evidence" value="ECO:0007669"/>
    <property type="project" value="UniProtKB-KW"/>
</dbReference>
<dbReference type="Pfam" id="PF00004">
    <property type="entry name" value="AAA"/>
    <property type="match status" value="1"/>
</dbReference>
<feature type="domain" description="Jacalin-type lectin" evidence="10">
    <location>
        <begin position="1"/>
        <end position="154"/>
    </location>
</feature>
<keyword evidence="8 9" id="KW-0413">Isomerase</keyword>
<dbReference type="SMART" id="SM00382">
    <property type="entry name" value="AAA"/>
    <property type="match status" value="1"/>
</dbReference>
<name>A0AAV8CP30_9POAL</name>
<keyword evidence="5 9" id="KW-0547">Nucleotide-binding</keyword>
<feature type="binding site" evidence="9">
    <location>
        <begin position="227"/>
        <end position="234"/>
    </location>
    <ligand>
        <name>ATP</name>
        <dbReference type="ChEBI" id="CHEBI:30616"/>
    </ligand>
</feature>
<dbReference type="InterPro" id="IPR003593">
    <property type="entry name" value="AAA+_ATPase"/>
</dbReference>
<comment type="caution">
    <text evidence="11">The sequence shown here is derived from an EMBL/GenBank/DDBJ whole genome shotgun (WGS) entry which is preliminary data.</text>
</comment>
<dbReference type="InterPro" id="IPR003959">
    <property type="entry name" value="ATPase_AAA_core"/>
</dbReference>
<dbReference type="GO" id="GO:0051013">
    <property type="term" value="P:microtubule severing"/>
    <property type="evidence" value="ECO:0007669"/>
    <property type="project" value="UniProtKB-UniRule"/>
</dbReference>
<dbReference type="SUPFAM" id="SSF52540">
    <property type="entry name" value="P-loop containing nucleoside triphosphate hydrolases"/>
    <property type="match status" value="1"/>
</dbReference>
<dbReference type="InterPro" id="IPR027417">
    <property type="entry name" value="P-loop_NTPase"/>
</dbReference>
<reference evidence="11" key="1">
    <citation type="submission" date="2022-08" db="EMBL/GenBank/DDBJ databases">
        <authorList>
            <person name="Marques A."/>
        </authorList>
    </citation>
    <scope>NUCLEOTIDE SEQUENCE</scope>
    <source>
        <strain evidence="11">RhyPub2mFocal</strain>
        <tissue evidence="11">Leaves</tissue>
    </source>
</reference>
<evidence type="ECO:0000256" key="4">
    <source>
        <dbReference type="ARBA" id="ARBA00022734"/>
    </source>
</evidence>
<dbReference type="InterPro" id="IPR003960">
    <property type="entry name" value="ATPase_AAA_CS"/>
</dbReference>
<organism evidence="11 12">
    <name type="scientific">Rhynchospora pubera</name>
    <dbReference type="NCBI Taxonomy" id="906938"/>
    <lineage>
        <taxon>Eukaryota</taxon>
        <taxon>Viridiplantae</taxon>
        <taxon>Streptophyta</taxon>
        <taxon>Embryophyta</taxon>
        <taxon>Tracheophyta</taxon>
        <taxon>Spermatophyta</taxon>
        <taxon>Magnoliopsida</taxon>
        <taxon>Liliopsida</taxon>
        <taxon>Poales</taxon>
        <taxon>Cyperaceae</taxon>
        <taxon>Cyperoideae</taxon>
        <taxon>Rhynchosporeae</taxon>
        <taxon>Rhynchospora</taxon>
    </lineage>
</organism>
<evidence type="ECO:0000256" key="9">
    <source>
        <dbReference type="HAMAP-Rule" id="MF_03023"/>
    </source>
</evidence>
<dbReference type="Pfam" id="PF01419">
    <property type="entry name" value="Jacalin"/>
    <property type="match status" value="1"/>
</dbReference>
<dbReference type="InterPro" id="IPR001229">
    <property type="entry name" value="Jacalin-like_lectin_dom"/>
</dbReference>
<evidence type="ECO:0000256" key="7">
    <source>
        <dbReference type="ARBA" id="ARBA00023212"/>
    </source>
</evidence>
<keyword evidence="3 9" id="KW-0493">Microtubule</keyword>
<evidence type="ECO:0000256" key="3">
    <source>
        <dbReference type="ARBA" id="ARBA00022701"/>
    </source>
</evidence>
<dbReference type="PANTHER" id="PTHR23074:SF19">
    <property type="entry name" value="KATANIN P60 ATPASE-CONTAINING SUBUNIT A1"/>
    <property type="match status" value="1"/>
</dbReference>
<evidence type="ECO:0000256" key="6">
    <source>
        <dbReference type="ARBA" id="ARBA00022840"/>
    </source>
</evidence>
<dbReference type="GO" id="GO:0005737">
    <property type="term" value="C:cytoplasm"/>
    <property type="evidence" value="ECO:0007669"/>
    <property type="project" value="UniProtKB-UniRule"/>
</dbReference>
<evidence type="ECO:0000313" key="12">
    <source>
        <dbReference type="Proteomes" id="UP001140206"/>
    </source>
</evidence>
<dbReference type="SMART" id="SM00915">
    <property type="entry name" value="Jacalin"/>
    <property type="match status" value="1"/>
</dbReference>
<protein>
    <recommendedName>
        <fullName evidence="9">Katanin p60 ATPase-containing subunit A1</fullName>
        <shortName evidence="9">Katanin p60 subunit A1</shortName>
        <ecNumber evidence="9">5.6.1.1</ecNumber>
    </recommendedName>
    <alternativeName>
        <fullName evidence="9">p60 katanin</fullName>
    </alternativeName>
</protein>
<accession>A0AAV8CP30</accession>
<dbReference type="InterPro" id="IPR015415">
    <property type="entry name" value="Spast_Vps4_C"/>
</dbReference>
<dbReference type="EC" id="5.6.1.1" evidence="9"/>
<dbReference type="InterPro" id="IPR041569">
    <property type="entry name" value="AAA_lid_3"/>
</dbReference>
<dbReference type="GO" id="GO:0016887">
    <property type="term" value="F:ATP hydrolysis activity"/>
    <property type="evidence" value="ECO:0007669"/>
    <property type="project" value="InterPro"/>
</dbReference>
<dbReference type="InterPro" id="IPR050304">
    <property type="entry name" value="MT-severing_AAA_ATPase"/>
</dbReference>
<sequence length="469" mass="53227">MGNGFGNEVHIDNQIDAVAHISKICIYHDVALHGLVVYYRGFDDMETSHCLGRTEGTMKEINFLPNEYIMSIKGWIGTEVFCNAVVSIEFVTNLGKYGPYKHWSRTRALNVDSYLFGYWYEFNVPDSRIIGFHGRILDLPSGYFLGAIGVYIESGKGKLNKERCTHPDLAAMLERDLLDKNPGVRWDDVAGLSEVKTLLQEAIVFPLLKPQYFQGIRKPYRGVLMFGPPGTGKTMLAKSVATECETTFFNVSCSSLMSKWFGQSEQLVRCLFELAQIHAPSIIFIDEIDALCSARGNEDESSRRIKSELLVQIDGVNSSSTAEDGHRKFILVLAATNFPWAIDEAFRRRLEKRIYIPLPDFDSRKKLITVNLRTVEVAGDVNIDELARRTEGYSGDDLTNICRDASINHMRQKFAGKTTDEIKNMLDVEISKVPVVKRDFEETLAKRQRSVSQDDIKKHEKWFREFGST</sequence>
<dbReference type="GO" id="GO:0008568">
    <property type="term" value="F:microtubule severing ATPase activity"/>
    <property type="evidence" value="ECO:0007669"/>
    <property type="project" value="UniProtKB-EC"/>
</dbReference>
<comment type="subcellular location">
    <subcellularLocation>
        <location evidence="1 9">Cytoplasm</location>
        <location evidence="1 9">Cytoskeleton</location>
    </subcellularLocation>
</comment>
<dbReference type="InterPro" id="IPR028596">
    <property type="entry name" value="KATNA1"/>
</dbReference>
<keyword evidence="7 9" id="KW-0206">Cytoskeleton</keyword>
<dbReference type="PROSITE" id="PS00674">
    <property type="entry name" value="AAA"/>
    <property type="match status" value="1"/>
</dbReference>
<evidence type="ECO:0000256" key="2">
    <source>
        <dbReference type="ARBA" id="ARBA00022490"/>
    </source>
</evidence>
<comment type="catalytic activity">
    <reaction evidence="9">
        <text>n ATP + n H2O + a microtubule = n ADP + n phosphate + (n+1) alpha/beta tubulin heterodimers.</text>
        <dbReference type="EC" id="5.6.1.1"/>
    </reaction>
</comment>
<dbReference type="PANTHER" id="PTHR23074">
    <property type="entry name" value="AAA DOMAIN-CONTAINING"/>
    <property type="match status" value="1"/>
</dbReference>
<dbReference type="GO" id="GO:0005524">
    <property type="term" value="F:ATP binding"/>
    <property type="evidence" value="ECO:0007669"/>
    <property type="project" value="UniProtKB-KW"/>
</dbReference>
<comment type="similarity">
    <text evidence="9">Belongs to the AAA ATPase family. Katanin p60 subunit A1 subfamily.</text>
</comment>
<evidence type="ECO:0000256" key="8">
    <source>
        <dbReference type="ARBA" id="ARBA00023235"/>
    </source>
</evidence>
<dbReference type="GO" id="GO:0005874">
    <property type="term" value="C:microtubule"/>
    <property type="evidence" value="ECO:0007669"/>
    <property type="project" value="UniProtKB-KW"/>
</dbReference>
<dbReference type="Gene3D" id="1.10.8.60">
    <property type="match status" value="1"/>
</dbReference>
<evidence type="ECO:0000256" key="1">
    <source>
        <dbReference type="ARBA" id="ARBA00004245"/>
    </source>
</evidence>
<dbReference type="Pfam" id="PF09336">
    <property type="entry name" value="Vps4_C"/>
    <property type="match status" value="1"/>
</dbReference>
<dbReference type="FunFam" id="3.40.50.300:FF:000159">
    <property type="entry name" value="Katanin p60 ATPase-containing subunit A1"/>
    <property type="match status" value="1"/>
</dbReference>
<dbReference type="PROSITE" id="PS51752">
    <property type="entry name" value="JACALIN_LECTIN"/>
    <property type="match status" value="1"/>
</dbReference>
<evidence type="ECO:0000313" key="11">
    <source>
        <dbReference type="EMBL" id="KAJ4757567.1"/>
    </source>
</evidence>
<keyword evidence="6 9" id="KW-0067">ATP-binding</keyword>
<evidence type="ECO:0000256" key="5">
    <source>
        <dbReference type="ARBA" id="ARBA00022741"/>
    </source>
</evidence>
<keyword evidence="4" id="KW-0430">Lectin</keyword>
<dbReference type="HAMAP" id="MF_03023">
    <property type="entry name" value="Katanin_p60_A1"/>
    <property type="match status" value="1"/>
</dbReference>
<proteinExistence type="inferred from homology"/>
<dbReference type="SUPFAM" id="SSF51101">
    <property type="entry name" value="Mannose-binding lectins"/>
    <property type="match status" value="1"/>
</dbReference>
<dbReference type="EMBL" id="JAMFTS010000004">
    <property type="protein sequence ID" value="KAJ4757567.1"/>
    <property type="molecule type" value="Genomic_DNA"/>
</dbReference>
<comment type="function">
    <text evidence="9">Severs microtubules in an ATP-dependent manner. Microtubule severing may promote rapid reorganization of cellular microtubule arrays.</text>
</comment>
<gene>
    <name evidence="9" type="primary">KATNA1</name>
    <name evidence="11" type="ORF">LUZ62_067942</name>
</gene>
<dbReference type="Proteomes" id="UP001140206">
    <property type="component" value="Chromosome 4"/>
</dbReference>
<keyword evidence="2 9" id="KW-0963">Cytoplasm</keyword>
<dbReference type="GO" id="GO:0008017">
    <property type="term" value="F:microtubule binding"/>
    <property type="evidence" value="ECO:0007669"/>
    <property type="project" value="UniProtKB-UniRule"/>
</dbReference>
<evidence type="ECO:0000259" key="10">
    <source>
        <dbReference type="PROSITE" id="PS51752"/>
    </source>
</evidence>
<dbReference type="Pfam" id="PF17862">
    <property type="entry name" value="AAA_lid_3"/>
    <property type="match status" value="1"/>
</dbReference>
<dbReference type="Gene3D" id="2.100.10.30">
    <property type="entry name" value="Jacalin-like lectin domain"/>
    <property type="match status" value="1"/>
</dbReference>